<sequence>MLDCFDYAHPNNCSHFENSKMPKCGGQSLKRWVQGWGEQIRSSVVFPVYKQGKIVAPGMGQLQCINHSTRVLKSPPIHIHYSMSMSATKTQNCTSNGI</sequence>
<dbReference type="AlphaFoldDB" id="B9GJ85"/>
<dbReference type="Proteomes" id="UP000006729">
    <property type="component" value="Chromosome 1"/>
</dbReference>
<dbReference type="EMBL" id="CM009290">
    <property type="protein sequence ID" value="PNT56410.1"/>
    <property type="molecule type" value="Genomic_DNA"/>
</dbReference>
<name>B9GJ85_POPTR</name>
<proteinExistence type="predicted"/>
<gene>
    <name evidence="1" type="ORF">POPTR_001G244700</name>
</gene>
<organism evidence="1 2">
    <name type="scientific">Populus trichocarpa</name>
    <name type="common">Western balsam poplar</name>
    <name type="synonym">Populus balsamifera subsp. trichocarpa</name>
    <dbReference type="NCBI Taxonomy" id="3694"/>
    <lineage>
        <taxon>Eukaryota</taxon>
        <taxon>Viridiplantae</taxon>
        <taxon>Streptophyta</taxon>
        <taxon>Embryophyta</taxon>
        <taxon>Tracheophyta</taxon>
        <taxon>Spermatophyta</taxon>
        <taxon>Magnoliopsida</taxon>
        <taxon>eudicotyledons</taxon>
        <taxon>Gunneridae</taxon>
        <taxon>Pentapetalae</taxon>
        <taxon>rosids</taxon>
        <taxon>fabids</taxon>
        <taxon>Malpighiales</taxon>
        <taxon>Salicaceae</taxon>
        <taxon>Saliceae</taxon>
        <taxon>Populus</taxon>
    </lineage>
</organism>
<dbReference type="HOGENOM" id="CLU_2337502_0_0_1"/>
<protein>
    <submittedName>
        <fullName evidence="1">Uncharacterized protein</fullName>
    </submittedName>
</protein>
<accession>B9GJ85</accession>
<keyword evidence="2" id="KW-1185">Reference proteome</keyword>
<evidence type="ECO:0000313" key="1">
    <source>
        <dbReference type="EMBL" id="PNT56410.1"/>
    </source>
</evidence>
<reference evidence="1 2" key="1">
    <citation type="journal article" date="2006" name="Science">
        <title>The genome of black cottonwood, Populus trichocarpa (Torr. &amp; Gray).</title>
        <authorList>
            <person name="Tuskan G.A."/>
            <person name="Difazio S."/>
            <person name="Jansson S."/>
            <person name="Bohlmann J."/>
            <person name="Grigoriev I."/>
            <person name="Hellsten U."/>
            <person name="Putnam N."/>
            <person name="Ralph S."/>
            <person name="Rombauts S."/>
            <person name="Salamov A."/>
            <person name="Schein J."/>
            <person name="Sterck L."/>
            <person name="Aerts A."/>
            <person name="Bhalerao R.R."/>
            <person name="Bhalerao R.P."/>
            <person name="Blaudez D."/>
            <person name="Boerjan W."/>
            <person name="Brun A."/>
            <person name="Brunner A."/>
            <person name="Busov V."/>
            <person name="Campbell M."/>
            <person name="Carlson J."/>
            <person name="Chalot M."/>
            <person name="Chapman J."/>
            <person name="Chen G.L."/>
            <person name="Cooper D."/>
            <person name="Coutinho P.M."/>
            <person name="Couturier J."/>
            <person name="Covert S."/>
            <person name="Cronk Q."/>
            <person name="Cunningham R."/>
            <person name="Davis J."/>
            <person name="Degroeve S."/>
            <person name="Dejardin A."/>
            <person name="Depamphilis C."/>
            <person name="Detter J."/>
            <person name="Dirks B."/>
            <person name="Dubchak I."/>
            <person name="Duplessis S."/>
            <person name="Ehlting J."/>
            <person name="Ellis B."/>
            <person name="Gendler K."/>
            <person name="Goodstein D."/>
            <person name="Gribskov M."/>
            <person name="Grimwood J."/>
            <person name="Groover A."/>
            <person name="Gunter L."/>
            <person name="Hamberger B."/>
            <person name="Heinze B."/>
            <person name="Helariutta Y."/>
            <person name="Henrissat B."/>
            <person name="Holligan D."/>
            <person name="Holt R."/>
            <person name="Huang W."/>
            <person name="Islam-Faridi N."/>
            <person name="Jones S."/>
            <person name="Jones-Rhoades M."/>
            <person name="Jorgensen R."/>
            <person name="Joshi C."/>
            <person name="Kangasjarvi J."/>
            <person name="Karlsson J."/>
            <person name="Kelleher C."/>
            <person name="Kirkpatrick R."/>
            <person name="Kirst M."/>
            <person name="Kohler A."/>
            <person name="Kalluri U."/>
            <person name="Larimer F."/>
            <person name="Leebens-Mack J."/>
            <person name="Leple J.C."/>
            <person name="Locascio P."/>
            <person name="Lou Y."/>
            <person name="Lucas S."/>
            <person name="Martin F."/>
            <person name="Montanini B."/>
            <person name="Napoli C."/>
            <person name="Nelson D.R."/>
            <person name="Nelson C."/>
            <person name="Nieminen K."/>
            <person name="Nilsson O."/>
            <person name="Pereda V."/>
            <person name="Peter G."/>
            <person name="Philippe R."/>
            <person name="Pilate G."/>
            <person name="Poliakov A."/>
            <person name="Razumovskaya J."/>
            <person name="Richardson P."/>
            <person name="Rinaldi C."/>
            <person name="Ritland K."/>
            <person name="Rouze P."/>
            <person name="Ryaboy D."/>
            <person name="Schmutz J."/>
            <person name="Schrader J."/>
            <person name="Segerman B."/>
            <person name="Shin H."/>
            <person name="Siddiqui A."/>
            <person name="Sterky F."/>
            <person name="Terry A."/>
            <person name="Tsai C.J."/>
            <person name="Uberbacher E."/>
            <person name="Unneberg P."/>
            <person name="Vahala J."/>
            <person name="Wall K."/>
            <person name="Wessler S."/>
            <person name="Yang G."/>
            <person name="Yin T."/>
            <person name="Douglas C."/>
            <person name="Marra M."/>
            <person name="Sandberg G."/>
            <person name="Van de Peer Y."/>
            <person name="Rokhsar D."/>
        </authorList>
    </citation>
    <scope>NUCLEOTIDE SEQUENCE [LARGE SCALE GENOMIC DNA]</scope>
    <source>
        <strain evidence="2">cv. Nisqually</strain>
    </source>
</reference>
<dbReference type="InParanoid" id="B9GJ85"/>
<evidence type="ECO:0000313" key="2">
    <source>
        <dbReference type="Proteomes" id="UP000006729"/>
    </source>
</evidence>